<evidence type="ECO:0000313" key="2">
    <source>
        <dbReference type="Proteomes" id="UP000716004"/>
    </source>
</evidence>
<sequence>SGTNTVGLTSQLLEFSQGTYSVNGSIRMQIVTPFASAWENFINSTFRQAGLSQGHGLKVSVGNLSFQNYILTVTVTPSKGFQITLSTAIVSIAAEE</sequence>
<dbReference type="AlphaFoldDB" id="A0A8J7YLH9"/>
<reference evidence="1" key="1">
    <citation type="submission" date="2021-04" db="EMBL/GenBank/DDBJ databases">
        <title>Genomic insights into ecological role and evolution of a novel Thermoplasmata order Candidatus Sysuiplasmatales.</title>
        <authorList>
            <person name="Yuan Y."/>
        </authorList>
    </citation>
    <scope>NUCLEOTIDE SEQUENCE</scope>
    <source>
        <strain evidence="1">YP2-bin.285</strain>
    </source>
</reference>
<gene>
    <name evidence="1" type="ORF">J9259_10165</name>
</gene>
<dbReference type="EMBL" id="JAGVSJ010000092">
    <property type="protein sequence ID" value="MBX8632857.1"/>
    <property type="molecule type" value="Genomic_DNA"/>
</dbReference>
<name>A0A8J7YLH9_9ARCH</name>
<feature type="non-terminal residue" evidence="1">
    <location>
        <position position="1"/>
    </location>
</feature>
<proteinExistence type="predicted"/>
<dbReference type="Proteomes" id="UP000716004">
    <property type="component" value="Unassembled WGS sequence"/>
</dbReference>
<protein>
    <submittedName>
        <fullName evidence="1">Uncharacterized protein</fullName>
    </submittedName>
</protein>
<accession>A0A8J7YLH9</accession>
<comment type="caution">
    <text evidence="1">The sequence shown here is derived from an EMBL/GenBank/DDBJ whole genome shotgun (WGS) entry which is preliminary data.</text>
</comment>
<organism evidence="1 2">
    <name type="scientific">Candidatus Sysuiplasma superficiale</name>
    <dbReference type="NCBI Taxonomy" id="2823368"/>
    <lineage>
        <taxon>Archaea</taxon>
        <taxon>Methanobacteriati</taxon>
        <taxon>Thermoplasmatota</taxon>
        <taxon>Thermoplasmata</taxon>
        <taxon>Candidatus Sysuiplasmatales</taxon>
        <taxon>Candidatus Sysuiplasmataceae</taxon>
        <taxon>Candidatus Sysuiplasma</taxon>
    </lineage>
</organism>
<evidence type="ECO:0000313" key="1">
    <source>
        <dbReference type="EMBL" id="MBX8632857.1"/>
    </source>
</evidence>